<name>A0A412BS47_MEDGN</name>
<evidence type="ECO:0000313" key="11">
    <source>
        <dbReference type="Proteomes" id="UP000283981"/>
    </source>
</evidence>
<reference evidence="1" key="4">
    <citation type="submission" date="2021-10" db="EMBL/GenBank/DDBJ databases">
        <title>Collection of gut derived symbiotic bacterial strains cultured from healthy donors.</title>
        <authorList>
            <person name="Lin H."/>
            <person name="Littmann E."/>
            <person name="Claire K."/>
            <person name="Pamer E."/>
        </authorList>
    </citation>
    <scope>NUCLEOTIDE SEQUENCE</scope>
    <source>
        <strain evidence="1">MSK.23.4</strain>
    </source>
</reference>
<dbReference type="Proteomes" id="UP001297422">
    <property type="component" value="Unassembled WGS sequence"/>
</dbReference>
<dbReference type="Proteomes" id="UP000283834">
    <property type="component" value="Unassembled WGS sequence"/>
</dbReference>
<organism evidence="4 15">
    <name type="scientific">Mediterraneibacter gnavus</name>
    <name type="common">Ruminococcus gnavus</name>
    <dbReference type="NCBI Taxonomy" id="33038"/>
    <lineage>
        <taxon>Bacteria</taxon>
        <taxon>Bacillati</taxon>
        <taxon>Bacillota</taxon>
        <taxon>Clostridia</taxon>
        <taxon>Lachnospirales</taxon>
        <taxon>Lachnospiraceae</taxon>
        <taxon>Mediterraneibacter</taxon>
    </lineage>
</organism>
<accession>A0A412BS47</accession>
<dbReference type="EMBL" id="JAAIRM010000010">
    <property type="protein sequence ID" value="NSI19122.1"/>
    <property type="molecule type" value="Genomic_DNA"/>
</dbReference>
<dbReference type="Proteomes" id="UP000286137">
    <property type="component" value="Unassembled WGS sequence"/>
</dbReference>
<dbReference type="Proteomes" id="UP000285697">
    <property type="component" value="Unassembled WGS sequence"/>
</dbReference>
<reference evidence="3" key="3">
    <citation type="submission" date="2020-02" db="EMBL/GenBank/DDBJ databases">
        <authorList>
            <person name="Littmann E."/>
            <person name="Sorbara M."/>
        </authorList>
    </citation>
    <scope>NUCLEOTIDE SEQUENCE</scope>
    <source>
        <strain evidence="3">MSK.22.53</strain>
    </source>
</reference>
<evidence type="ECO:0000313" key="8">
    <source>
        <dbReference type="EMBL" id="RHG79364.1"/>
    </source>
</evidence>
<dbReference type="EMBL" id="QRWQ01000004">
    <property type="protein sequence ID" value="RGT40095.1"/>
    <property type="molecule type" value="Genomic_DNA"/>
</dbReference>
<evidence type="ECO:0000313" key="13">
    <source>
        <dbReference type="Proteomes" id="UP000284472"/>
    </source>
</evidence>
<dbReference type="InterPro" id="IPR032675">
    <property type="entry name" value="LRR_dom_sf"/>
</dbReference>
<evidence type="ECO:0000313" key="6">
    <source>
        <dbReference type="EMBL" id="RHD05503.1"/>
    </source>
</evidence>
<dbReference type="Proteomes" id="UP000283981">
    <property type="component" value="Unassembled WGS sequence"/>
</dbReference>
<sequence length="341" mass="40143">MKAFELTEEQRNDLYFKNFDGTIKIDGFVFSDYKGNTAMRISNTQEERPKRRTERTIEEHVKFINENNVERVDVFTESIEFLKECPGIKAASVYVPLCVEKEFDFSPLYEMENLEAVDCGAESLAGAPRVNKFFVDFTKMKHIKQIRISLSNFRRGTGFQKVKDLELLRISDCDKEDLREYFCSEKMKYLMIFYSRLRNLDHIETAPNLKWVQLEELKRLEDISALEHIAESVEALCISGCPKVKDFSVLEKLVNLRHLELTGRNEISSLSFLNQMPQIQTFLFSVNVLDGDLTPCMKIPYVYCERNRKHYNLKNKDLPRTVDEYYGWGYKFELPSEYMLY</sequence>
<dbReference type="RefSeq" id="WP_073962525.1">
    <property type="nucleotide sequence ID" value="NZ_BAABXJ010000001.1"/>
</dbReference>
<dbReference type="EMBL" id="QRIS01000040">
    <property type="protein sequence ID" value="RHG79364.1"/>
    <property type="molecule type" value="Genomic_DNA"/>
</dbReference>
<dbReference type="Gene3D" id="3.80.10.10">
    <property type="entry name" value="Ribonuclease Inhibitor"/>
    <property type="match status" value="1"/>
</dbReference>
<evidence type="ECO:0000313" key="12">
    <source>
        <dbReference type="Proteomes" id="UP000283992"/>
    </source>
</evidence>
<evidence type="ECO:0000313" key="2">
    <source>
        <dbReference type="EMBL" id="MDE1204301.1"/>
    </source>
</evidence>
<evidence type="ECO:0000313" key="15">
    <source>
        <dbReference type="Proteomes" id="UP000286137"/>
    </source>
</evidence>
<evidence type="ECO:0000313" key="3">
    <source>
        <dbReference type="EMBL" id="NSI19122.1"/>
    </source>
</evidence>
<dbReference type="EMBL" id="QSIR01000014">
    <property type="protein sequence ID" value="RHD05503.1"/>
    <property type="molecule type" value="Genomic_DNA"/>
</dbReference>
<evidence type="ECO:0000313" key="1">
    <source>
        <dbReference type="EMBL" id="MCB5493397.1"/>
    </source>
</evidence>
<dbReference type="EMBL" id="QRLN01000012">
    <property type="protein sequence ID" value="RHJ11496.1"/>
    <property type="molecule type" value="Genomic_DNA"/>
</dbReference>
<gene>
    <name evidence="9" type="ORF">DW142_10005</name>
    <name evidence="8" type="ORF">DW243_16410</name>
    <name evidence="7" type="ORF">DW270_04570</name>
    <name evidence="6" type="ORF">DW812_10125</name>
    <name evidence="5" type="ORF">DWX36_05960</name>
    <name evidence="4" type="ORF">DWY88_15285</name>
    <name evidence="3" type="ORF">G4958_07145</name>
    <name evidence="1" type="ORF">LIQ10_06540</name>
    <name evidence="2" type="ORF">O4N78_12145</name>
</gene>
<protein>
    <submittedName>
        <fullName evidence="1">Leucine-rich repeat domain-containing protein</fullName>
    </submittedName>
</protein>
<evidence type="ECO:0000313" key="14">
    <source>
        <dbReference type="Proteomes" id="UP000285697"/>
    </source>
</evidence>
<dbReference type="EMBL" id="JAJBNC010000008">
    <property type="protein sequence ID" value="MCB5493397.1"/>
    <property type="molecule type" value="Genomic_DNA"/>
</dbReference>
<evidence type="ECO:0000313" key="10">
    <source>
        <dbReference type="Proteomes" id="UP000283834"/>
    </source>
</evidence>
<reference evidence="10 11" key="1">
    <citation type="submission" date="2018-08" db="EMBL/GenBank/DDBJ databases">
        <title>A genome reference for cultivated species of the human gut microbiota.</title>
        <authorList>
            <person name="Zou Y."/>
            <person name="Xue W."/>
            <person name="Luo G."/>
        </authorList>
    </citation>
    <scope>NUCLEOTIDE SEQUENCE [LARGE SCALE GENOMIC DNA]</scope>
    <source>
        <strain evidence="5 10">AF19-16AC</strain>
        <strain evidence="4 15">AF27-4BH</strain>
        <strain evidence="9 12">AM12-54</strain>
        <strain evidence="8 11">AM21-18</strain>
        <strain evidence="7 14">AM22-7AC</strain>
        <strain evidence="6 13">AM32-6</strain>
    </source>
</reference>
<dbReference type="EMBL" id="JAPZEG010000014">
    <property type="protein sequence ID" value="MDE1204301.1"/>
    <property type="molecule type" value="Genomic_DNA"/>
</dbReference>
<evidence type="ECO:0000313" key="4">
    <source>
        <dbReference type="EMBL" id="RGQ61178.1"/>
    </source>
</evidence>
<dbReference type="AlphaFoldDB" id="A0A412BS47"/>
<evidence type="ECO:0000313" key="7">
    <source>
        <dbReference type="EMBL" id="RHG21093.1"/>
    </source>
</evidence>
<dbReference type="Proteomes" id="UP000284472">
    <property type="component" value="Unassembled WGS sequence"/>
</dbReference>
<evidence type="ECO:0000313" key="5">
    <source>
        <dbReference type="EMBL" id="RGT40095.1"/>
    </source>
</evidence>
<dbReference type="Proteomes" id="UP001296643">
    <property type="component" value="Unassembled WGS sequence"/>
</dbReference>
<reference evidence="2" key="5">
    <citation type="submission" date="2022-12" db="EMBL/GenBank/DDBJ databases">
        <title>Genome of R. gnavus strain RSHDN_120.</title>
        <authorList>
            <person name="Abdugheni R."/>
        </authorList>
    </citation>
    <scope>NUCLEOTIDE SEQUENCE</scope>
    <source>
        <strain evidence="2">RSHDN_120</strain>
    </source>
</reference>
<dbReference type="EMBL" id="QRTJ01000043">
    <property type="protein sequence ID" value="RGQ61178.1"/>
    <property type="molecule type" value="Genomic_DNA"/>
</dbReference>
<dbReference type="EMBL" id="QRIA01000004">
    <property type="protein sequence ID" value="RHG21093.1"/>
    <property type="molecule type" value="Genomic_DNA"/>
</dbReference>
<dbReference type="Proteomes" id="UP000283992">
    <property type="component" value="Unassembled WGS sequence"/>
</dbReference>
<dbReference type="SUPFAM" id="SSF52058">
    <property type="entry name" value="L domain-like"/>
    <property type="match status" value="1"/>
</dbReference>
<evidence type="ECO:0000313" key="9">
    <source>
        <dbReference type="EMBL" id="RHJ11496.1"/>
    </source>
</evidence>
<comment type="caution">
    <text evidence="4">The sequence shown here is derived from an EMBL/GenBank/DDBJ whole genome shotgun (WGS) entry which is preliminary data.</text>
</comment>
<proteinExistence type="predicted"/>
<reference evidence="3" key="2">
    <citation type="journal article" date="2020" name="Cell Host Microbe">
        <title>Functional and Genomic Variation between Human-Derived Isolates of Lachnospiraceae Reveals Inter- and Intra-Species Diversity.</title>
        <authorList>
            <person name="Sorbara M.T."/>
            <person name="Littmann E.R."/>
            <person name="Fontana E."/>
            <person name="Moody T.U."/>
            <person name="Kohout C.E."/>
            <person name="Gjonbalaj M."/>
            <person name="Eaton V."/>
            <person name="Seok R."/>
            <person name="Leiner I.M."/>
            <person name="Pamer E.G."/>
        </authorList>
    </citation>
    <scope>NUCLEOTIDE SEQUENCE</scope>
    <source>
        <strain evidence="3">MSK.22.53</strain>
    </source>
</reference>
<dbReference type="Proteomes" id="UP001149331">
    <property type="component" value="Unassembled WGS sequence"/>
</dbReference>